<accession>A0ACD6ADP0</accession>
<dbReference type="EnsemblPlants" id="AVESA.00010b.r2.7DG1359040.1">
    <property type="protein sequence ID" value="AVESA.00010b.r2.7DG1359040.1.CDS.1"/>
    <property type="gene ID" value="AVESA.00010b.r2.7DG1359040"/>
</dbReference>
<reference evidence="1" key="2">
    <citation type="submission" date="2025-09" db="UniProtKB">
        <authorList>
            <consortium name="EnsemblPlants"/>
        </authorList>
    </citation>
    <scope>IDENTIFICATION</scope>
</reference>
<dbReference type="Proteomes" id="UP001732700">
    <property type="component" value="Chromosome 7D"/>
</dbReference>
<evidence type="ECO:0000313" key="1">
    <source>
        <dbReference type="EnsemblPlants" id="AVESA.00010b.r2.7DG1359040.1.CDS.1"/>
    </source>
</evidence>
<reference evidence="1" key="1">
    <citation type="submission" date="2021-05" db="EMBL/GenBank/DDBJ databases">
        <authorList>
            <person name="Scholz U."/>
            <person name="Mascher M."/>
            <person name="Fiebig A."/>
        </authorList>
    </citation>
    <scope>NUCLEOTIDE SEQUENCE [LARGE SCALE GENOMIC DNA]</scope>
</reference>
<proteinExistence type="predicted"/>
<protein>
    <submittedName>
        <fullName evidence="1">Uncharacterized protein</fullName>
    </submittedName>
</protein>
<name>A0ACD6ADP0_AVESA</name>
<sequence>MAIDGQSERVILRRMYAFLKSRKLDATAYTLEHEARLKLDLCHAVKVISKGRWRKADKYLSSFFGAKGGTASSSAALYVVRFQRMVGALKQQGQGSGSHAWAVRYYRRKVTPLIDNLSLTDSVAALADCVTALFHSDLATLRRKYPDDDDEYRSQRAIEFLGHYRQSYQQGDDLFLCTQDTMDDNLVRVWRAAALGLRRYARPRERLSARFIAELYLLKRKCIRSGGYAPFLSF</sequence>
<organism evidence="1 2">
    <name type="scientific">Avena sativa</name>
    <name type="common">Oat</name>
    <dbReference type="NCBI Taxonomy" id="4498"/>
    <lineage>
        <taxon>Eukaryota</taxon>
        <taxon>Viridiplantae</taxon>
        <taxon>Streptophyta</taxon>
        <taxon>Embryophyta</taxon>
        <taxon>Tracheophyta</taxon>
        <taxon>Spermatophyta</taxon>
        <taxon>Magnoliopsida</taxon>
        <taxon>Liliopsida</taxon>
        <taxon>Poales</taxon>
        <taxon>Poaceae</taxon>
        <taxon>BOP clade</taxon>
        <taxon>Pooideae</taxon>
        <taxon>Poodae</taxon>
        <taxon>Poeae</taxon>
        <taxon>Poeae Chloroplast Group 1 (Aveneae type)</taxon>
        <taxon>Aveninae</taxon>
        <taxon>Avena</taxon>
    </lineage>
</organism>
<keyword evidence="2" id="KW-1185">Reference proteome</keyword>
<evidence type="ECO:0000313" key="2">
    <source>
        <dbReference type="Proteomes" id="UP001732700"/>
    </source>
</evidence>